<organism evidence="1">
    <name type="scientific">freshwater metagenome</name>
    <dbReference type="NCBI Taxonomy" id="449393"/>
    <lineage>
        <taxon>unclassified sequences</taxon>
        <taxon>metagenomes</taxon>
        <taxon>ecological metagenomes</taxon>
    </lineage>
</organism>
<name>A0A6J7UU31_9ZZZZ</name>
<proteinExistence type="predicted"/>
<reference evidence="1" key="1">
    <citation type="submission" date="2020-05" db="EMBL/GenBank/DDBJ databases">
        <authorList>
            <person name="Chiriac C."/>
            <person name="Salcher M."/>
            <person name="Ghai R."/>
            <person name="Kavagutti S V."/>
        </authorList>
    </citation>
    <scope>NUCLEOTIDE SEQUENCE</scope>
</reference>
<gene>
    <name evidence="1" type="ORF">UFOPK4354_02078</name>
</gene>
<sequence length="51" mass="5760">MANMILLFGVHDVERLKVVFGIYTEPCPSLALVFLGNIRRVSRQISNVADR</sequence>
<evidence type="ECO:0000313" key="1">
    <source>
        <dbReference type="EMBL" id="CAB5069419.1"/>
    </source>
</evidence>
<protein>
    <submittedName>
        <fullName evidence="1">Unannotated protein</fullName>
    </submittedName>
</protein>
<dbReference type="AlphaFoldDB" id="A0A6J7UU31"/>
<accession>A0A6J7UU31</accession>
<dbReference type="EMBL" id="CAFBQW010000352">
    <property type="protein sequence ID" value="CAB5069419.1"/>
    <property type="molecule type" value="Genomic_DNA"/>
</dbReference>